<keyword evidence="1" id="KW-0175">Coiled coil</keyword>
<dbReference type="RefSeq" id="WP_146794550.1">
    <property type="nucleotide sequence ID" value="NZ_BARC01000011.1"/>
</dbReference>
<dbReference type="CDD" id="cd14686">
    <property type="entry name" value="bZIP"/>
    <property type="match status" value="1"/>
</dbReference>
<dbReference type="EMBL" id="BJUZ01000001">
    <property type="protein sequence ID" value="GEK93203.1"/>
    <property type="molecule type" value="Genomic_DNA"/>
</dbReference>
<protein>
    <submittedName>
        <fullName evidence="3">Uncharacterized protein</fullName>
    </submittedName>
</protein>
<keyword evidence="2" id="KW-0472">Membrane</keyword>
<organism evidence="3 4">
    <name type="scientific">Gluconobacter wancherniae NBRC 103581</name>
    <dbReference type="NCBI Taxonomy" id="656744"/>
    <lineage>
        <taxon>Bacteria</taxon>
        <taxon>Pseudomonadati</taxon>
        <taxon>Pseudomonadota</taxon>
        <taxon>Alphaproteobacteria</taxon>
        <taxon>Acetobacterales</taxon>
        <taxon>Acetobacteraceae</taxon>
        <taxon>Gluconobacter</taxon>
    </lineage>
</organism>
<evidence type="ECO:0000256" key="1">
    <source>
        <dbReference type="SAM" id="Coils"/>
    </source>
</evidence>
<dbReference type="OrthoDB" id="7284608at2"/>
<evidence type="ECO:0000313" key="4">
    <source>
        <dbReference type="Proteomes" id="UP000321230"/>
    </source>
</evidence>
<feature type="transmembrane region" description="Helical" evidence="2">
    <location>
        <begin position="34"/>
        <end position="60"/>
    </location>
</feature>
<feature type="coiled-coil region" evidence="1">
    <location>
        <begin position="68"/>
        <end position="95"/>
    </location>
</feature>
<reference evidence="3 4" key="1">
    <citation type="submission" date="2019-07" db="EMBL/GenBank/DDBJ databases">
        <title>Whole genome shotgun sequence of Gluconobacter wancherniae NBRC 103581.</title>
        <authorList>
            <person name="Hosoyama A."/>
            <person name="Uohara A."/>
            <person name="Ohji S."/>
            <person name="Ichikawa N."/>
        </authorList>
    </citation>
    <scope>NUCLEOTIDE SEQUENCE [LARGE SCALE GENOMIC DNA]</scope>
    <source>
        <strain evidence="3 4">NBRC 103581</strain>
    </source>
</reference>
<evidence type="ECO:0000256" key="2">
    <source>
        <dbReference type="SAM" id="Phobius"/>
    </source>
</evidence>
<comment type="caution">
    <text evidence="3">The sequence shown here is derived from an EMBL/GenBank/DDBJ whole genome shotgun (WGS) entry which is preliminary data.</text>
</comment>
<proteinExistence type="predicted"/>
<keyword evidence="2" id="KW-1133">Transmembrane helix</keyword>
<name>A0A511B0S9_9PROT</name>
<dbReference type="AlphaFoldDB" id="A0A511B0S9"/>
<accession>A0A511B0S9</accession>
<keyword evidence="4" id="KW-1185">Reference proteome</keyword>
<sequence>MLRLLIIVIFLAVLIVFALSNTDLEPIWLISFGWHLSIGTLALGVGVAGLLFGTVTGWIGELRQRSRARRAESHIRTLETQMVDLHQRLDRLQNTPAAPTANIPEKRI</sequence>
<evidence type="ECO:0000313" key="3">
    <source>
        <dbReference type="EMBL" id="GEK93203.1"/>
    </source>
</evidence>
<keyword evidence="2" id="KW-0812">Transmembrane</keyword>
<dbReference type="Proteomes" id="UP000321230">
    <property type="component" value="Unassembled WGS sequence"/>
</dbReference>
<gene>
    <name evidence="3" type="ORF">GWA01_09730</name>
</gene>